<dbReference type="InterPro" id="IPR036457">
    <property type="entry name" value="PPM-type-like_dom_sf"/>
</dbReference>
<reference evidence="2" key="1">
    <citation type="submission" date="2020-10" db="EMBL/GenBank/DDBJ databases">
        <authorList>
            <person name="Gilroy R."/>
        </authorList>
    </citation>
    <scope>NUCLEOTIDE SEQUENCE</scope>
    <source>
        <strain evidence="2">ChiHjej9B8-7071</strain>
    </source>
</reference>
<feature type="domain" description="PPM-type phosphatase" evidence="1">
    <location>
        <begin position="4"/>
        <end position="238"/>
    </location>
</feature>
<dbReference type="Pfam" id="PF13672">
    <property type="entry name" value="PP2C_2"/>
    <property type="match status" value="1"/>
</dbReference>
<dbReference type="EMBL" id="DVGD01000205">
    <property type="protein sequence ID" value="HIR10013.1"/>
    <property type="molecule type" value="Genomic_DNA"/>
</dbReference>
<dbReference type="SMART" id="SM00332">
    <property type="entry name" value="PP2Cc"/>
    <property type="match status" value="1"/>
</dbReference>
<dbReference type="SMART" id="SM00331">
    <property type="entry name" value="PP2C_SIG"/>
    <property type="match status" value="1"/>
</dbReference>
<dbReference type="AlphaFoldDB" id="A0A9D1D7U1"/>
<dbReference type="Gene3D" id="3.60.40.10">
    <property type="entry name" value="PPM-type phosphatase domain"/>
    <property type="match status" value="1"/>
</dbReference>
<accession>A0A9D1D7U1</accession>
<protein>
    <submittedName>
        <fullName evidence="2">Protein phosphatase 2C domain-containing protein</fullName>
    </submittedName>
</protein>
<dbReference type="CDD" id="cd00143">
    <property type="entry name" value="PP2Cc"/>
    <property type="match status" value="1"/>
</dbReference>
<sequence length="240" mass="26460">MQLSFSIYTAMGNRPDNQDSAQAGALGRSGLYAIVADGLGGHGGGRQASQIALQALLSCQGLGRLPEAREIVQWMALANREILAARLSPTQMKTTAVCLFLEKNRAIWAHIGDSRLYHFVDGVLKDYTLDHSVCQVAVMLGEITRREIPGHPDRNRLLKVLGDETATPEVHAPVTLSPGQHAFLLCSDGLWERLVEEEIQLDLHKSPTPDAWLDFLRRRAEKRKSTDVDNNTAIAVFLDL</sequence>
<evidence type="ECO:0000313" key="3">
    <source>
        <dbReference type="Proteomes" id="UP000824258"/>
    </source>
</evidence>
<dbReference type="InterPro" id="IPR001932">
    <property type="entry name" value="PPM-type_phosphatase-like_dom"/>
</dbReference>
<dbReference type="Proteomes" id="UP000824258">
    <property type="component" value="Unassembled WGS sequence"/>
</dbReference>
<proteinExistence type="predicted"/>
<evidence type="ECO:0000259" key="1">
    <source>
        <dbReference type="PROSITE" id="PS51746"/>
    </source>
</evidence>
<organism evidence="2 3">
    <name type="scientific">Candidatus Avoscillospira stercoripullorum</name>
    <dbReference type="NCBI Taxonomy" id="2840709"/>
    <lineage>
        <taxon>Bacteria</taxon>
        <taxon>Bacillati</taxon>
        <taxon>Bacillota</taxon>
        <taxon>Clostridia</taxon>
        <taxon>Eubacteriales</taxon>
        <taxon>Oscillospiraceae</taxon>
        <taxon>Oscillospiraceae incertae sedis</taxon>
        <taxon>Candidatus Avoscillospira</taxon>
    </lineage>
</organism>
<reference evidence="2" key="2">
    <citation type="journal article" date="2021" name="PeerJ">
        <title>Extensive microbial diversity within the chicken gut microbiome revealed by metagenomics and culture.</title>
        <authorList>
            <person name="Gilroy R."/>
            <person name="Ravi A."/>
            <person name="Getino M."/>
            <person name="Pursley I."/>
            <person name="Horton D.L."/>
            <person name="Alikhan N.F."/>
            <person name="Baker D."/>
            <person name="Gharbi K."/>
            <person name="Hall N."/>
            <person name="Watson M."/>
            <person name="Adriaenssens E.M."/>
            <person name="Foster-Nyarko E."/>
            <person name="Jarju S."/>
            <person name="Secka A."/>
            <person name="Antonio M."/>
            <person name="Oren A."/>
            <person name="Chaudhuri R.R."/>
            <person name="La Ragione R."/>
            <person name="Hildebrand F."/>
            <person name="Pallen M.J."/>
        </authorList>
    </citation>
    <scope>NUCLEOTIDE SEQUENCE</scope>
    <source>
        <strain evidence="2">ChiHjej9B8-7071</strain>
    </source>
</reference>
<evidence type="ECO:0000313" key="2">
    <source>
        <dbReference type="EMBL" id="HIR10013.1"/>
    </source>
</evidence>
<gene>
    <name evidence="2" type="ORF">IAA70_06395</name>
</gene>
<name>A0A9D1D7U1_9FIRM</name>
<comment type="caution">
    <text evidence="2">The sequence shown here is derived from an EMBL/GenBank/DDBJ whole genome shotgun (WGS) entry which is preliminary data.</text>
</comment>
<dbReference type="SUPFAM" id="SSF81606">
    <property type="entry name" value="PP2C-like"/>
    <property type="match status" value="1"/>
</dbReference>
<dbReference type="PROSITE" id="PS51746">
    <property type="entry name" value="PPM_2"/>
    <property type="match status" value="1"/>
</dbReference>